<dbReference type="CDD" id="cd06594">
    <property type="entry name" value="GH31_glucosidase_YihQ"/>
    <property type="match status" value="1"/>
</dbReference>
<evidence type="ECO:0000256" key="2">
    <source>
        <dbReference type="RuleBase" id="RU361185"/>
    </source>
</evidence>
<evidence type="ECO:0000259" key="3">
    <source>
        <dbReference type="Pfam" id="PF01055"/>
    </source>
</evidence>
<dbReference type="CDD" id="cd14752">
    <property type="entry name" value="GH31_N"/>
    <property type="match status" value="1"/>
</dbReference>
<dbReference type="InterPro" id="IPR011013">
    <property type="entry name" value="Gal_mutarotase_sf_dom"/>
</dbReference>
<name>A0A2G2X5X4_CAPBA</name>
<evidence type="ECO:0000259" key="4">
    <source>
        <dbReference type="Pfam" id="PF21365"/>
    </source>
</evidence>
<dbReference type="OrthoDB" id="10070917at2759"/>
<keyword evidence="2" id="KW-0326">Glycosidase</keyword>
<dbReference type="InterPro" id="IPR017853">
    <property type="entry name" value="GH"/>
</dbReference>
<dbReference type="Pfam" id="PF21365">
    <property type="entry name" value="Glyco_hydro_31_3rd"/>
    <property type="match status" value="1"/>
</dbReference>
<proteinExistence type="inferred from homology"/>
<dbReference type="GO" id="GO:0004553">
    <property type="term" value="F:hydrolase activity, hydrolyzing O-glycosyl compounds"/>
    <property type="evidence" value="ECO:0007669"/>
    <property type="project" value="InterPro"/>
</dbReference>
<dbReference type="InterPro" id="IPR048395">
    <property type="entry name" value="Glyco_hydro_31_C"/>
</dbReference>
<dbReference type="Pfam" id="PF01055">
    <property type="entry name" value="Glyco_hydro_31_2nd"/>
    <property type="match status" value="1"/>
</dbReference>
<dbReference type="SUPFAM" id="SSF74650">
    <property type="entry name" value="Galactose mutarotase-like"/>
    <property type="match status" value="1"/>
</dbReference>
<dbReference type="NCBIfam" id="NF007746">
    <property type="entry name" value="PRK10426.1"/>
    <property type="match status" value="1"/>
</dbReference>
<evidence type="ECO:0000313" key="5">
    <source>
        <dbReference type="EMBL" id="PHT52904.1"/>
    </source>
</evidence>
<comment type="similarity">
    <text evidence="1 2">Belongs to the glycosyl hydrolase 31 family.</text>
</comment>
<dbReference type="GO" id="GO:0030246">
    <property type="term" value="F:carbohydrate binding"/>
    <property type="evidence" value="ECO:0007669"/>
    <property type="project" value="InterPro"/>
</dbReference>
<dbReference type="InterPro" id="IPR052990">
    <property type="entry name" value="Sulfoquinovosidase_GH31"/>
</dbReference>
<comment type="caution">
    <text evidence="5">The sequence shown here is derived from an EMBL/GenBank/DDBJ whole genome shotgun (WGS) entry which is preliminary data.</text>
</comment>
<sequence length="859" mass="98451">MATLKITKKHHKHFNNPFPGTPESLPLIYGTLFLNSQKLPSHQIYPIGKDFQLNWSSKDGGFLSISHKSEPGRPLWSTLPGEPFISAAIAETEVEESRGSFLIKDKYVHSLSNNQTIDDIKIVNGFDKDQVIPSFSLPKNPMYPVLMITGKVFGVNKRKKKVKFSRRGGSEKETSISARYWHVFDQKECHQVGFQVRIGKTDFELPKRVPPRTYKSFSLKFGRIRRRRTGWFGGFLSRKKSVSVSSSAEESMAMKSNGVNVYNNRICVTYSSEKNEKIFGFGEQFSHMNFKGKRVPIFVQEQGIGRGDQPITFAANLVSYRAGGDWSTTYAPSPFYMTSKMRSMYLEGNDYSVFDLTKDDRIQIQLHGDSFEGRILHGNSPSELIECFTESTGRPPLLPEWIISGAVVGMQGGTDTVRSIWNEMQRYDVPVSAFWLQDWVGQRETVIGSQLWWNWEADETRYSGWQQLIRDLNMQHIKVMTYCNPCLAPMDKKPNIKRHHFEEAKMLDILVKDKNGELYMVPNTAFDVGMLDLTHPRTANWFKKILQEMVEDGVRGWMADFGEGLPVDACLYSGEDPIAAHNRYPELWAKINREFVDEWKSSRVGKGREDPEESLVFFMRAGYRDTTKWAMLFWEGDQMVSWQKNDGIKSAVVGLLSGGLSGYALNHSDIGGYCAVNLPFFKYRRSEELLLRWMELAAFTTVFRTHEGNKPSCNTQFYSNNRTLSHFARLAKVYKAWKFYRIQLVKEASQKGLPICRHLFLHYPEDEHVHSFTYEQFLIGTEILVVPVLDKGKGTVKAYFPRGESSSWKHIWTGKLYSIQGSEAWVEAPIGYPAIFVKEGSPVGETFLEKLGEYYVLCR</sequence>
<keyword evidence="2" id="KW-0378">Hydrolase</keyword>
<feature type="domain" description="Glycoside hydrolase family 31 TIM barrel" evidence="3">
    <location>
        <begin position="395"/>
        <end position="721"/>
    </location>
</feature>
<evidence type="ECO:0008006" key="7">
    <source>
        <dbReference type="Google" id="ProtNLM"/>
    </source>
</evidence>
<dbReference type="EMBL" id="MLFT02000003">
    <property type="protein sequence ID" value="PHT52904.1"/>
    <property type="molecule type" value="Genomic_DNA"/>
</dbReference>
<feature type="domain" description="Glycosyl hydrolase family 31 C-terminal" evidence="4">
    <location>
        <begin position="752"/>
        <end position="841"/>
    </location>
</feature>
<reference evidence="6" key="2">
    <citation type="journal article" date="2017" name="J. Anim. Genet.">
        <title>Multiple reference genome sequences of hot pepper reveal the massive evolution of plant disease resistance genes by retroduplication.</title>
        <authorList>
            <person name="Kim S."/>
            <person name="Park J."/>
            <person name="Yeom S.-I."/>
            <person name="Kim Y.-M."/>
            <person name="Seo E."/>
            <person name="Kim K.-T."/>
            <person name="Kim M.-S."/>
            <person name="Lee J.M."/>
            <person name="Cheong K."/>
            <person name="Shin H.-S."/>
            <person name="Kim S.-B."/>
            <person name="Han K."/>
            <person name="Lee J."/>
            <person name="Park M."/>
            <person name="Lee H.-A."/>
            <person name="Lee H.-Y."/>
            <person name="Lee Y."/>
            <person name="Oh S."/>
            <person name="Lee J.H."/>
            <person name="Choi E."/>
            <person name="Choi E."/>
            <person name="Lee S.E."/>
            <person name="Jeon J."/>
            <person name="Kim H."/>
            <person name="Choi G."/>
            <person name="Song H."/>
            <person name="Lee J."/>
            <person name="Lee S.-C."/>
            <person name="Kwon J.-K."/>
            <person name="Lee H.-Y."/>
            <person name="Koo N."/>
            <person name="Hong Y."/>
            <person name="Kim R.W."/>
            <person name="Kang W.-H."/>
            <person name="Huh J.H."/>
            <person name="Kang B.-C."/>
            <person name="Yang T.-J."/>
            <person name="Lee Y.-H."/>
            <person name="Bennetzen J.L."/>
            <person name="Choi D."/>
        </authorList>
    </citation>
    <scope>NUCLEOTIDE SEQUENCE [LARGE SCALE GENOMIC DNA]</scope>
    <source>
        <strain evidence="6">cv. PBC81</strain>
    </source>
</reference>
<accession>A0A2G2X5X4</accession>
<dbReference type="SUPFAM" id="SSF51445">
    <property type="entry name" value="(Trans)glycosidases"/>
    <property type="match status" value="1"/>
</dbReference>
<organism evidence="5 6">
    <name type="scientific">Capsicum baccatum</name>
    <name type="common">Peruvian pepper</name>
    <dbReference type="NCBI Taxonomy" id="33114"/>
    <lineage>
        <taxon>Eukaryota</taxon>
        <taxon>Viridiplantae</taxon>
        <taxon>Streptophyta</taxon>
        <taxon>Embryophyta</taxon>
        <taxon>Tracheophyta</taxon>
        <taxon>Spermatophyta</taxon>
        <taxon>Magnoliopsida</taxon>
        <taxon>eudicotyledons</taxon>
        <taxon>Gunneridae</taxon>
        <taxon>Pentapetalae</taxon>
        <taxon>asterids</taxon>
        <taxon>lamiids</taxon>
        <taxon>Solanales</taxon>
        <taxon>Solanaceae</taxon>
        <taxon>Solanoideae</taxon>
        <taxon>Capsiceae</taxon>
        <taxon>Capsicum</taxon>
    </lineage>
</organism>
<dbReference type="InterPro" id="IPR000322">
    <property type="entry name" value="Glyco_hydro_31_TIM"/>
</dbReference>
<evidence type="ECO:0000256" key="1">
    <source>
        <dbReference type="ARBA" id="ARBA00007806"/>
    </source>
</evidence>
<dbReference type="Gene3D" id="3.20.20.80">
    <property type="entry name" value="Glycosidases"/>
    <property type="match status" value="1"/>
</dbReference>
<protein>
    <recommendedName>
        <fullName evidence="7">Alpha-glucosidase</fullName>
    </recommendedName>
</protein>
<dbReference type="STRING" id="33114.A0A2G2X5X4"/>
<dbReference type="AlphaFoldDB" id="A0A2G2X5X4"/>
<dbReference type="GO" id="GO:0005975">
    <property type="term" value="P:carbohydrate metabolic process"/>
    <property type="evidence" value="ECO:0007669"/>
    <property type="project" value="InterPro"/>
</dbReference>
<dbReference type="PANTHER" id="PTHR46959">
    <property type="entry name" value="SULFOQUINOVOSIDASE"/>
    <property type="match status" value="1"/>
</dbReference>
<gene>
    <name evidence="5" type="ORF">CQW23_07366</name>
</gene>
<evidence type="ECO:0000313" key="6">
    <source>
        <dbReference type="Proteomes" id="UP000224567"/>
    </source>
</evidence>
<dbReference type="PANTHER" id="PTHR46959:SF2">
    <property type="entry name" value="SULFOQUINOVOSIDASE"/>
    <property type="match status" value="1"/>
</dbReference>
<reference evidence="5 6" key="1">
    <citation type="journal article" date="2017" name="Genome Biol.">
        <title>New reference genome sequences of hot pepper reveal the massive evolution of plant disease-resistance genes by retroduplication.</title>
        <authorList>
            <person name="Kim S."/>
            <person name="Park J."/>
            <person name="Yeom S.I."/>
            <person name="Kim Y.M."/>
            <person name="Seo E."/>
            <person name="Kim K.T."/>
            <person name="Kim M.S."/>
            <person name="Lee J.M."/>
            <person name="Cheong K."/>
            <person name="Shin H.S."/>
            <person name="Kim S.B."/>
            <person name="Han K."/>
            <person name="Lee J."/>
            <person name="Park M."/>
            <person name="Lee H.A."/>
            <person name="Lee H.Y."/>
            <person name="Lee Y."/>
            <person name="Oh S."/>
            <person name="Lee J.H."/>
            <person name="Choi E."/>
            <person name="Choi E."/>
            <person name="Lee S.E."/>
            <person name="Jeon J."/>
            <person name="Kim H."/>
            <person name="Choi G."/>
            <person name="Song H."/>
            <person name="Lee J."/>
            <person name="Lee S.C."/>
            <person name="Kwon J.K."/>
            <person name="Lee H.Y."/>
            <person name="Koo N."/>
            <person name="Hong Y."/>
            <person name="Kim R.W."/>
            <person name="Kang W.H."/>
            <person name="Huh J.H."/>
            <person name="Kang B.C."/>
            <person name="Yang T.J."/>
            <person name="Lee Y.H."/>
            <person name="Bennetzen J.L."/>
            <person name="Choi D."/>
        </authorList>
    </citation>
    <scope>NUCLEOTIDE SEQUENCE [LARGE SCALE GENOMIC DNA]</scope>
    <source>
        <strain evidence="6">cv. PBC81</strain>
    </source>
</reference>
<keyword evidence="6" id="KW-1185">Reference proteome</keyword>
<dbReference type="SUPFAM" id="SSF51011">
    <property type="entry name" value="Glycosyl hydrolase domain"/>
    <property type="match status" value="1"/>
</dbReference>
<dbReference type="Gene3D" id="2.60.40.1760">
    <property type="entry name" value="glycosyl hydrolase (family 31)"/>
    <property type="match status" value="1"/>
</dbReference>
<dbReference type="Proteomes" id="UP000224567">
    <property type="component" value="Unassembled WGS sequence"/>
</dbReference>
<dbReference type="InterPro" id="IPR044112">
    <property type="entry name" value="YihQ_TIM-like"/>
</dbReference>